<organism evidence="1 2">
    <name type="scientific">Wickerhamomyces pijperi</name>
    <name type="common">Yeast</name>
    <name type="synonym">Pichia pijperi</name>
    <dbReference type="NCBI Taxonomy" id="599730"/>
    <lineage>
        <taxon>Eukaryota</taxon>
        <taxon>Fungi</taxon>
        <taxon>Dikarya</taxon>
        <taxon>Ascomycota</taxon>
        <taxon>Saccharomycotina</taxon>
        <taxon>Saccharomycetes</taxon>
        <taxon>Phaffomycetales</taxon>
        <taxon>Wickerhamomycetaceae</taxon>
        <taxon>Wickerhamomyces</taxon>
    </lineage>
</organism>
<protein>
    <submittedName>
        <fullName evidence="1">Uncharacterized protein</fullName>
    </submittedName>
</protein>
<comment type="caution">
    <text evidence="1">The sequence shown here is derived from an EMBL/GenBank/DDBJ whole genome shotgun (WGS) entry which is preliminary data.</text>
</comment>
<accession>A0A9P8TNI7</accession>
<keyword evidence="2" id="KW-1185">Reference proteome</keyword>
<reference evidence="1" key="1">
    <citation type="journal article" date="2021" name="Open Biol.">
        <title>Shared evolutionary footprints suggest mitochondrial oxidative damage underlies multiple complex I losses in fungi.</title>
        <authorList>
            <person name="Schikora-Tamarit M.A."/>
            <person name="Marcet-Houben M."/>
            <person name="Nosek J."/>
            <person name="Gabaldon T."/>
        </authorList>
    </citation>
    <scope>NUCLEOTIDE SEQUENCE</scope>
    <source>
        <strain evidence="1">CBS2887</strain>
    </source>
</reference>
<name>A0A9P8TNI7_WICPI</name>
<evidence type="ECO:0000313" key="1">
    <source>
        <dbReference type="EMBL" id="KAH3685220.1"/>
    </source>
</evidence>
<evidence type="ECO:0000313" key="2">
    <source>
        <dbReference type="Proteomes" id="UP000774326"/>
    </source>
</evidence>
<dbReference type="AlphaFoldDB" id="A0A9P8TNI7"/>
<dbReference type="Proteomes" id="UP000774326">
    <property type="component" value="Unassembled WGS sequence"/>
</dbReference>
<dbReference type="EMBL" id="JAEUBG010002094">
    <property type="protein sequence ID" value="KAH3685220.1"/>
    <property type="molecule type" value="Genomic_DNA"/>
</dbReference>
<sequence length="180" mass="19981">MQRATNKHLDFLTSSNRFVDQLNTGFDVVHDESLRIRRDLTPLIRELSLNFQLINCVLRGVHGDQISRIRARGPRDVRSEDSLVELNALSQSVMQQGNKSVRVTGLLVEQEDSGLVGVRDGVVPRCGRDDGFLGVCSIDVISDRVGFDGLTSSWPHGLGQPFLSLFLVDGNVQFLEMFVG</sequence>
<reference evidence="1" key="2">
    <citation type="submission" date="2021-01" db="EMBL/GenBank/DDBJ databases">
        <authorList>
            <person name="Schikora-Tamarit M.A."/>
        </authorList>
    </citation>
    <scope>NUCLEOTIDE SEQUENCE</scope>
    <source>
        <strain evidence="1">CBS2887</strain>
    </source>
</reference>
<gene>
    <name evidence="1" type="ORF">WICPIJ_003814</name>
</gene>
<proteinExistence type="predicted"/>